<dbReference type="Proteomes" id="UP001279734">
    <property type="component" value="Unassembled WGS sequence"/>
</dbReference>
<feature type="region of interest" description="Disordered" evidence="7">
    <location>
        <begin position="1"/>
        <end position="27"/>
    </location>
</feature>
<dbReference type="Gene3D" id="3.90.730.10">
    <property type="entry name" value="Ribonuclease T2-like"/>
    <property type="match status" value="1"/>
</dbReference>
<keyword evidence="9" id="KW-1185">Reference proteome</keyword>
<evidence type="ECO:0000313" key="8">
    <source>
        <dbReference type="EMBL" id="GMH26161.1"/>
    </source>
</evidence>
<gene>
    <name evidence="8" type="ORF">Nepgr_028004</name>
</gene>
<name>A0AAD3Y454_NEPGR</name>
<evidence type="ECO:0000256" key="7">
    <source>
        <dbReference type="SAM" id="MobiDB-lite"/>
    </source>
</evidence>
<dbReference type="Pfam" id="PF00445">
    <property type="entry name" value="Ribonuclease_T2"/>
    <property type="match status" value="1"/>
</dbReference>
<proteinExistence type="inferred from homology"/>
<dbReference type="EMBL" id="BSYO01000030">
    <property type="protein sequence ID" value="GMH26161.1"/>
    <property type="molecule type" value="Genomic_DNA"/>
</dbReference>
<dbReference type="InterPro" id="IPR036430">
    <property type="entry name" value="RNase_T2-like_sf"/>
</dbReference>
<organism evidence="8 9">
    <name type="scientific">Nepenthes gracilis</name>
    <name type="common">Slender pitcher plant</name>
    <dbReference type="NCBI Taxonomy" id="150966"/>
    <lineage>
        <taxon>Eukaryota</taxon>
        <taxon>Viridiplantae</taxon>
        <taxon>Streptophyta</taxon>
        <taxon>Embryophyta</taxon>
        <taxon>Tracheophyta</taxon>
        <taxon>Spermatophyta</taxon>
        <taxon>Magnoliopsida</taxon>
        <taxon>eudicotyledons</taxon>
        <taxon>Gunneridae</taxon>
        <taxon>Pentapetalae</taxon>
        <taxon>Caryophyllales</taxon>
        <taxon>Nepenthaceae</taxon>
        <taxon>Nepenthes</taxon>
    </lineage>
</organism>
<dbReference type="AlphaFoldDB" id="A0AAD3Y454"/>
<evidence type="ECO:0000256" key="4">
    <source>
        <dbReference type="ARBA" id="ARBA00022801"/>
    </source>
</evidence>
<comment type="caution">
    <text evidence="8">The sequence shown here is derived from an EMBL/GenBank/DDBJ whole genome shotgun (WGS) entry which is preliminary data.</text>
</comment>
<evidence type="ECO:0000256" key="2">
    <source>
        <dbReference type="ARBA" id="ARBA00022722"/>
    </source>
</evidence>
<keyword evidence="5" id="KW-0456">Lyase</keyword>
<dbReference type="PANTHER" id="PTHR11240">
    <property type="entry name" value="RIBONUCLEASE T2"/>
    <property type="match status" value="1"/>
</dbReference>
<accession>A0AAD3Y454</accession>
<keyword evidence="3" id="KW-0255">Endonuclease</keyword>
<feature type="compositionally biased region" description="Acidic residues" evidence="7">
    <location>
        <begin position="1"/>
        <end position="11"/>
    </location>
</feature>
<dbReference type="GO" id="GO:0006401">
    <property type="term" value="P:RNA catabolic process"/>
    <property type="evidence" value="ECO:0007669"/>
    <property type="project" value="TreeGrafter"/>
</dbReference>
<dbReference type="GO" id="GO:0005576">
    <property type="term" value="C:extracellular region"/>
    <property type="evidence" value="ECO:0007669"/>
    <property type="project" value="TreeGrafter"/>
</dbReference>
<dbReference type="GO" id="GO:0003723">
    <property type="term" value="F:RNA binding"/>
    <property type="evidence" value="ECO:0007669"/>
    <property type="project" value="InterPro"/>
</dbReference>
<reference evidence="8" key="1">
    <citation type="submission" date="2023-05" db="EMBL/GenBank/DDBJ databases">
        <title>Nepenthes gracilis genome sequencing.</title>
        <authorList>
            <person name="Fukushima K."/>
        </authorList>
    </citation>
    <scope>NUCLEOTIDE SEQUENCE</scope>
    <source>
        <strain evidence="8">SING2019-196</strain>
    </source>
</reference>
<dbReference type="SUPFAM" id="SSF55895">
    <property type="entry name" value="Ribonuclease Rh-like"/>
    <property type="match status" value="1"/>
</dbReference>
<evidence type="ECO:0000256" key="1">
    <source>
        <dbReference type="ARBA" id="ARBA00007469"/>
    </source>
</evidence>
<evidence type="ECO:0000256" key="5">
    <source>
        <dbReference type="ARBA" id="ARBA00023239"/>
    </source>
</evidence>
<dbReference type="PANTHER" id="PTHR11240:SF75">
    <property type="entry name" value="RIBONUCLEASE 3"/>
    <property type="match status" value="1"/>
</dbReference>
<protein>
    <submittedName>
        <fullName evidence="8">Uncharacterized protein</fullName>
    </submittedName>
</protein>
<dbReference type="InterPro" id="IPR001568">
    <property type="entry name" value="RNase_T2-like"/>
</dbReference>
<dbReference type="GO" id="GO:0033897">
    <property type="term" value="F:ribonuclease T2 activity"/>
    <property type="evidence" value="ECO:0007669"/>
    <property type="project" value="InterPro"/>
</dbReference>
<dbReference type="GO" id="GO:0016787">
    <property type="term" value="F:hydrolase activity"/>
    <property type="evidence" value="ECO:0007669"/>
    <property type="project" value="UniProtKB-KW"/>
</dbReference>
<evidence type="ECO:0000256" key="3">
    <source>
        <dbReference type="ARBA" id="ARBA00022759"/>
    </source>
</evidence>
<evidence type="ECO:0000256" key="6">
    <source>
        <dbReference type="RuleBase" id="RU004328"/>
    </source>
</evidence>
<sequence length="92" mass="9825">MTTACNEEDVTGADAASDVDLPPNGNQSLGRIENAVKQGIGYTPYVECNADELGNNQLYQIYLCVDTSAFSLIECPVFPSGKGGSEIKFPNF</sequence>
<comment type="similarity">
    <text evidence="1 6">Belongs to the RNase T2 family.</text>
</comment>
<evidence type="ECO:0000313" key="9">
    <source>
        <dbReference type="Proteomes" id="UP001279734"/>
    </source>
</evidence>
<keyword evidence="2" id="KW-0540">Nuclease</keyword>
<keyword evidence="4" id="KW-0378">Hydrolase</keyword>